<comment type="caution">
    <text evidence="2">The sequence shown here is derived from an EMBL/GenBank/DDBJ whole genome shotgun (WGS) entry which is preliminary data.</text>
</comment>
<evidence type="ECO:0000313" key="2">
    <source>
        <dbReference type="EMBL" id="KAJ8871075.1"/>
    </source>
</evidence>
<dbReference type="InterPro" id="IPR000953">
    <property type="entry name" value="Chromo/chromo_shadow_dom"/>
</dbReference>
<feature type="non-terminal residue" evidence="2">
    <location>
        <position position="326"/>
    </location>
</feature>
<dbReference type="PANTHER" id="PTHR46585">
    <property type="entry name" value="INTEGRASE CORE DOMAIN CONTAINING PROTEIN"/>
    <property type="match status" value="1"/>
</dbReference>
<dbReference type="InterPro" id="IPR016197">
    <property type="entry name" value="Chromo-like_dom_sf"/>
</dbReference>
<dbReference type="SUPFAM" id="SSF54160">
    <property type="entry name" value="Chromo domain-like"/>
    <property type="match status" value="1"/>
</dbReference>
<dbReference type="Proteomes" id="UP001159363">
    <property type="component" value="Chromosome 11"/>
</dbReference>
<evidence type="ECO:0000259" key="1">
    <source>
        <dbReference type="PROSITE" id="PS50013"/>
    </source>
</evidence>
<gene>
    <name evidence="2" type="ORF">PR048_027379</name>
</gene>
<dbReference type="PROSITE" id="PS50013">
    <property type="entry name" value="CHROMO_2"/>
    <property type="match status" value="1"/>
</dbReference>
<evidence type="ECO:0000313" key="3">
    <source>
        <dbReference type="Proteomes" id="UP001159363"/>
    </source>
</evidence>
<proteinExistence type="predicted"/>
<reference evidence="2 3" key="1">
    <citation type="submission" date="2023-02" db="EMBL/GenBank/DDBJ databases">
        <title>LHISI_Scaffold_Assembly.</title>
        <authorList>
            <person name="Stuart O.P."/>
            <person name="Cleave R."/>
            <person name="Magrath M.J.L."/>
            <person name="Mikheyev A.S."/>
        </authorList>
    </citation>
    <scope>NUCLEOTIDE SEQUENCE [LARGE SCALE GENOMIC DNA]</scope>
    <source>
        <strain evidence="2">Daus_M_001</strain>
        <tissue evidence="2">Leg muscle</tissue>
    </source>
</reference>
<organism evidence="2 3">
    <name type="scientific">Dryococelus australis</name>
    <dbReference type="NCBI Taxonomy" id="614101"/>
    <lineage>
        <taxon>Eukaryota</taxon>
        <taxon>Metazoa</taxon>
        <taxon>Ecdysozoa</taxon>
        <taxon>Arthropoda</taxon>
        <taxon>Hexapoda</taxon>
        <taxon>Insecta</taxon>
        <taxon>Pterygota</taxon>
        <taxon>Neoptera</taxon>
        <taxon>Polyneoptera</taxon>
        <taxon>Phasmatodea</taxon>
        <taxon>Verophasmatodea</taxon>
        <taxon>Anareolatae</taxon>
        <taxon>Phasmatidae</taxon>
        <taxon>Eurycanthinae</taxon>
        <taxon>Dryococelus</taxon>
    </lineage>
</organism>
<sequence length="326" mass="37467">MQTNFVFSKPKYKVDDVFRVSTLSRIFENFYTANWSTESFTNIKVLNYDVPTYKLKYINGEEIKCSFYEHKIMKTNYHNEYLVEKVLKTKGKKMYVKWLGFDNPHNSWINKTDVCAAESTLADILQDDTNLKHIYNDFVGGDMIHEKEICSKWWDEDMCPPPTIAYWVHSPDIRTGGGGGIVPDNAASRFFFPRGSPVSSQQKLTCTVAPLLYCAGRRVTALARPDSARAYLLTMSYRCFRGGLQLAAQIHCLVFQSQNRTRNDTRPCRYSNHVTAGRTGDNECDRWLRVRLKLHTFKYELSGTYLTDALKRLEAAILQSAVGQHA</sequence>
<name>A0ABQ9GFA1_9NEOP</name>
<dbReference type="PANTHER" id="PTHR46585:SF1">
    <property type="entry name" value="CHROMO DOMAIN-CONTAINING PROTEIN"/>
    <property type="match status" value="1"/>
</dbReference>
<dbReference type="EMBL" id="JARBHB010000012">
    <property type="protein sequence ID" value="KAJ8871075.1"/>
    <property type="molecule type" value="Genomic_DNA"/>
</dbReference>
<keyword evidence="3" id="KW-1185">Reference proteome</keyword>
<feature type="domain" description="Chromo" evidence="1">
    <location>
        <begin position="81"/>
        <end position="114"/>
    </location>
</feature>
<accession>A0ABQ9GFA1</accession>
<protein>
    <recommendedName>
        <fullName evidence="1">Chromo domain-containing protein</fullName>
    </recommendedName>
</protein>